<dbReference type="InterPro" id="IPR010930">
    <property type="entry name" value="Flg_bb/hook_C_dom"/>
</dbReference>
<gene>
    <name evidence="10" type="ORF">DU000_05070</name>
</gene>
<evidence type="ECO:0000313" key="11">
    <source>
        <dbReference type="Proteomes" id="UP000252357"/>
    </source>
</evidence>
<proteinExistence type="inferred from homology"/>
<comment type="function">
    <text evidence="5">A flexible structure which links the flagellar filament to the drive apparatus in the basal body.</text>
</comment>
<dbReference type="InterPro" id="IPR020013">
    <property type="entry name" value="Flagellar_FlgE/F/G"/>
</dbReference>
<dbReference type="GO" id="GO:0005829">
    <property type="term" value="C:cytosol"/>
    <property type="evidence" value="ECO:0007669"/>
    <property type="project" value="TreeGrafter"/>
</dbReference>
<dbReference type="InterPro" id="IPR037058">
    <property type="entry name" value="Falgellar_hook_FlgE_sf"/>
</dbReference>
<evidence type="ECO:0000256" key="2">
    <source>
        <dbReference type="ARBA" id="ARBA00009677"/>
    </source>
</evidence>
<dbReference type="Pfam" id="PF06429">
    <property type="entry name" value="Flg_bbr_C"/>
    <property type="match status" value="1"/>
</dbReference>
<evidence type="ECO:0000313" key="10">
    <source>
        <dbReference type="EMBL" id="RCS58198.1"/>
    </source>
</evidence>
<dbReference type="GO" id="GO:0071978">
    <property type="term" value="P:bacterial-type flagellum-dependent swarming motility"/>
    <property type="evidence" value="ECO:0007669"/>
    <property type="project" value="TreeGrafter"/>
</dbReference>
<evidence type="ECO:0000256" key="5">
    <source>
        <dbReference type="RuleBase" id="RU362116"/>
    </source>
</evidence>
<organism evidence="10 11">
    <name type="scientific">Parvibium lacunae</name>
    <dbReference type="NCBI Taxonomy" id="1888893"/>
    <lineage>
        <taxon>Bacteria</taxon>
        <taxon>Pseudomonadati</taxon>
        <taxon>Pseudomonadota</taxon>
        <taxon>Betaproteobacteria</taxon>
        <taxon>Burkholderiales</taxon>
        <taxon>Alcaligenaceae</taxon>
        <taxon>Parvibium</taxon>
    </lineage>
</organism>
<keyword evidence="10" id="KW-0966">Cell projection</keyword>
<evidence type="ECO:0000256" key="1">
    <source>
        <dbReference type="ARBA" id="ARBA00004117"/>
    </source>
</evidence>
<dbReference type="SUPFAM" id="SSF117143">
    <property type="entry name" value="Flagellar hook protein flgE"/>
    <property type="match status" value="1"/>
</dbReference>
<evidence type="ECO:0000259" key="8">
    <source>
        <dbReference type="Pfam" id="PF07559"/>
    </source>
</evidence>
<dbReference type="InterPro" id="IPR053967">
    <property type="entry name" value="LlgE_F_G-like_D1"/>
</dbReference>
<comment type="similarity">
    <text evidence="2 5">Belongs to the flagella basal body rod proteins family.</text>
</comment>
<dbReference type="PANTHER" id="PTHR30435:SF1">
    <property type="entry name" value="FLAGELLAR HOOK PROTEIN FLGE"/>
    <property type="match status" value="1"/>
</dbReference>
<dbReference type="Pfam" id="PF07559">
    <property type="entry name" value="FlgE_D2"/>
    <property type="match status" value="1"/>
</dbReference>
<dbReference type="InterPro" id="IPR001444">
    <property type="entry name" value="Flag_bb_rod_N"/>
</dbReference>
<dbReference type="InterPro" id="IPR019776">
    <property type="entry name" value="Flagellar_basal_body_rod_CS"/>
</dbReference>
<dbReference type="GO" id="GO:0009424">
    <property type="term" value="C:bacterial-type flagellum hook"/>
    <property type="evidence" value="ECO:0007669"/>
    <property type="project" value="TreeGrafter"/>
</dbReference>
<dbReference type="EMBL" id="QPGB01000002">
    <property type="protein sequence ID" value="RCS58198.1"/>
    <property type="molecule type" value="Genomic_DNA"/>
</dbReference>
<feature type="domain" description="Flagellar basal body rod protein N-terminal" evidence="6">
    <location>
        <begin position="6"/>
        <end position="33"/>
    </location>
</feature>
<dbReference type="Proteomes" id="UP000252357">
    <property type="component" value="Unassembled WGS sequence"/>
</dbReference>
<name>A0A368L3N4_9BURK</name>
<dbReference type="PROSITE" id="PS00588">
    <property type="entry name" value="FLAGELLA_BB_ROD"/>
    <property type="match status" value="1"/>
</dbReference>
<keyword evidence="10" id="KW-0969">Cilium</keyword>
<dbReference type="RefSeq" id="WP_114402282.1">
    <property type="nucleotide sequence ID" value="NZ_QPGB01000002.1"/>
</dbReference>
<reference evidence="10 11" key="1">
    <citation type="journal article" date="2018" name="Int. J. Syst. Evol. Microbiol.">
        <title>Parvibium lacunae gen. nov., sp. nov., a new member of the family Alcaligenaceae isolated from a freshwater pond.</title>
        <authorList>
            <person name="Chen W.M."/>
            <person name="Xie P.B."/>
            <person name="Hsu M.Y."/>
            <person name="Sheu S.Y."/>
        </authorList>
    </citation>
    <scope>NUCLEOTIDE SEQUENCE [LARGE SCALE GENOMIC DNA]</scope>
    <source>
        <strain evidence="10 11">KMB9</strain>
    </source>
</reference>
<dbReference type="AlphaFoldDB" id="A0A368L3N4"/>
<dbReference type="InterPro" id="IPR011491">
    <property type="entry name" value="FlgE_D2"/>
</dbReference>
<feature type="domain" description="Flagellar hook protein FlgE/F/G-like D1" evidence="9">
    <location>
        <begin position="83"/>
        <end position="132"/>
    </location>
</feature>
<keyword evidence="4 5" id="KW-0975">Bacterial flagellum</keyword>
<evidence type="ECO:0000259" key="6">
    <source>
        <dbReference type="Pfam" id="PF00460"/>
    </source>
</evidence>
<dbReference type="InterPro" id="IPR037925">
    <property type="entry name" value="FlgE/F/G-like"/>
</dbReference>
<evidence type="ECO:0000256" key="3">
    <source>
        <dbReference type="ARBA" id="ARBA00019015"/>
    </source>
</evidence>
<dbReference type="Gene3D" id="2.60.98.20">
    <property type="entry name" value="Flagellar hook protein FlgE"/>
    <property type="match status" value="1"/>
</dbReference>
<feature type="domain" description="Flagellar hook protein FlgE D2" evidence="8">
    <location>
        <begin position="161"/>
        <end position="308"/>
    </location>
</feature>
<protein>
    <recommendedName>
        <fullName evidence="3 5">Flagellar hook protein FlgE</fullName>
    </recommendedName>
</protein>
<dbReference type="NCBIfam" id="NF004238">
    <property type="entry name" value="PRK05682.1-1"/>
    <property type="match status" value="1"/>
</dbReference>
<evidence type="ECO:0000259" key="9">
    <source>
        <dbReference type="Pfam" id="PF22692"/>
    </source>
</evidence>
<dbReference type="Pfam" id="PF00460">
    <property type="entry name" value="Flg_bb_rod"/>
    <property type="match status" value="1"/>
</dbReference>
<evidence type="ECO:0000256" key="4">
    <source>
        <dbReference type="ARBA" id="ARBA00023143"/>
    </source>
</evidence>
<keyword evidence="10" id="KW-0282">Flagellum</keyword>
<dbReference type="Pfam" id="PF22692">
    <property type="entry name" value="LlgE_F_G_D1"/>
    <property type="match status" value="1"/>
</dbReference>
<accession>A0A368L3N4</accession>
<dbReference type="NCBIfam" id="TIGR03506">
    <property type="entry name" value="FlgEFG_subfam"/>
    <property type="match status" value="1"/>
</dbReference>
<keyword evidence="11" id="KW-1185">Reference proteome</keyword>
<sequence>MSFQQGLSGLSAASKQLEVIGNNVANANTAGFKAANAIFADVFSQAGGGSASTAVGIGTSVAAVLQNFSQGNISVTNNPLDLAINGNGFFRMDNNGVVTYGRGGQFSLDKDGYIVNGSGQKLTGFGVNSNNQIVQSTPSPLRISSSDIAPKVTDGINVNVNLSSQAAVINPVTTPFDINNGSTYTNSTSLSVYDAVGNQHTLSLYFARRSSTTWDVYGALDGAQIQNAAIRQLTFNASGQLTAGGAGPFTIPITNPDTGAALGNPVLTGPIALTTDPTGQGLGNGLVFAESTQYGTPYSVNALSQTGYTAGRLSGFSVSTDGTILGRYSNGQSRPQGQVVLANFTNPNGLRQLGNNQWSESSDSGPALVGAPGSGSLGSLQSGAIEEANIDLTAQLVDMITAQRVYQANAQTIKTQDQVLQTLVNLR</sequence>
<comment type="subcellular location">
    <subcellularLocation>
        <location evidence="1 5">Bacterial flagellum basal body</location>
    </subcellularLocation>
</comment>
<dbReference type="GO" id="GO:0009425">
    <property type="term" value="C:bacterial-type flagellum basal body"/>
    <property type="evidence" value="ECO:0007669"/>
    <property type="project" value="UniProtKB-SubCell"/>
</dbReference>
<feature type="domain" description="Flagellar basal-body/hook protein C-terminal" evidence="7">
    <location>
        <begin position="381"/>
        <end position="426"/>
    </location>
</feature>
<dbReference type="PANTHER" id="PTHR30435">
    <property type="entry name" value="FLAGELLAR PROTEIN"/>
    <property type="match status" value="1"/>
</dbReference>
<comment type="caution">
    <text evidence="10">The sequence shown here is derived from an EMBL/GenBank/DDBJ whole genome shotgun (WGS) entry which is preliminary data.</text>
</comment>
<evidence type="ECO:0000259" key="7">
    <source>
        <dbReference type="Pfam" id="PF06429"/>
    </source>
</evidence>
<dbReference type="OrthoDB" id="8578401at2"/>